<evidence type="ECO:0000313" key="3">
    <source>
        <dbReference type="Proteomes" id="UP000000374"/>
    </source>
</evidence>
<reference evidence="3" key="1">
    <citation type="submission" date="2006-12" db="EMBL/GenBank/DDBJ databases">
        <title>Complete sequence of chromosome 1 of Verminephrobacter eiseniae EF01-2.</title>
        <authorList>
            <person name="Copeland A."/>
            <person name="Lucas S."/>
            <person name="Lapidus A."/>
            <person name="Barry K."/>
            <person name="Detter J.C."/>
            <person name="Glavina del Rio T."/>
            <person name="Dalin E."/>
            <person name="Tice H."/>
            <person name="Pitluck S."/>
            <person name="Chertkov O."/>
            <person name="Brettin T."/>
            <person name="Bruce D."/>
            <person name="Han C."/>
            <person name="Tapia R."/>
            <person name="Gilna P."/>
            <person name="Schmutz J."/>
            <person name="Larimer F."/>
            <person name="Land M."/>
            <person name="Hauser L."/>
            <person name="Kyrpides N."/>
            <person name="Kim E."/>
            <person name="Stahl D."/>
            <person name="Richardson P."/>
        </authorList>
    </citation>
    <scope>NUCLEOTIDE SEQUENCE [LARGE SCALE GENOMIC DNA]</scope>
    <source>
        <strain evidence="3">EF01-2</strain>
    </source>
</reference>
<dbReference type="AlphaFoldDB" id="A1WFV2"/>
<accession>A1WFV2</accession>
<protein>
    <recommendedName>
        <fullName evidence="1">RES domain-containing protein</fullName>
    </recommendedName>
</protein>
<dbReference type="KEGG" id="vei:Veis_0727"/>
<dbReference type="EMBL" id="CP000542">
    <property type="protein sequence ID" value="ABM56509.1"/>
    <property type="molecule type" value="Genomic_DNA"/>
</dbReference>
<keyword evidence="3" id="KW-1185">Reference proteome</keyword>
<evidence type="ECO:0000259" key="1">
    <source>
        <dbReference type="Pfam" id="PF08808"/>
    </source>
</evidence>
<dbReference type="Pfam" id="PF08808">
    <property type="entry name" value="RES"/>
    <property type="match status" value="1"/>
</dbReference>
<dbReference type="HOGENOM" id="CLU_2653480_0_0_4"/>
<organism evidence="2 3">
    <name type="scientific">Verminephrobacter eiseniae (strain EF01-2)</name>
    <dbReference type="NCBI Taxonomy" id="391735"/>
    <lineage>
        <taxon>Bacteria</taxon>
        <taxon>Pseudomonadati</taxon>
        <taxon>Pseudomonadota</taxon>
        <taxon>Betaproteobacteria</taxon>
        <taxon>Burkholderiales</taxon>
        <taxon>Comamonadaceae</taxon>
        <taxon>Verminephrobacter</taxon>
    </lineage>
</organism>
<dbReference type="eggNOG" id="COG5654">
    <property type="taxonomic scope" value="Bacteria"/>
</dbReference>
<gene>
    <name evidence="2" type="ordered locus">Veis_0727</name>
</gene>
<dbReference type="Proteomes" id="UP000000374">
    <property type="component" value="Chromosome"/>
</dbReference>
<proteinExistence type="predicted"/>
<feature type="domain" description="RES" evidence="1">
    <location>
        <begin position="7"/>
        <end position="71"/>
    </location>
</feature>
<name>A1WFV2_VEREI</name>
<dbReference type="InterPro" id="IPR014914">
    <property type="entry name" value="RES_dom"/>
</dbReference>
<dbReference type="STRING" id="391735.Veis_0727"/>
<sequence length="76" mass="8619">MRSLESLPVHWRDDEPWTQDAGIRWRTSGASLGLWVPSAVEPEESNLILNPDHAAFASIVVTIERNPFQFDARLFA</sequence>
<evidence type="ECO:0000313" key="2">
    <source>
        <dbReference type="EMBL" id="ABM56509.1"/>
    </source>
</evidence>